<dbReference type="RefSeq" id="XP_022647968.1">
    <property type="nucleotide sequence ID" value="XM_022792233.1"/>
</dbReference>
<protein>
    <submittedName>
        <fullName evidence="2">Uncharacterized protein</fullName>
    </submittedName>
</protein>
<dbReference type="KEGG" id="vde:111244804"/>
<sequence length="295" mass="32249">MDSKRQLRTGRDGGSLQLQLFCIGIAATLICNSTGCSYQQIARCTEPVQKELGSDRLSLASTLQDLRLYCSRMATAHSCIEEEISKCSQQVQDNYRKAIKAETTVIEEVCTPGEAQDEDLYIHISDDYNSLPRQYLQHAPCFKAMLLEGGACHDPYARLKAVTVALDPPSGHRQQQDESTAPYSDGKNSAKRQGPANVGQKHYLITNQIIADMCCEYHALHACYMANTEVACGAKALEVSLQSLNKLNGGMQDSCAKVKRHCAGHVVSSSASGSGGQNILKTIYNLLSQLPTILW</sequence>
<dbReference type="OrthoDB" id="6418170at2759"/>
<accession>A0A7M7J7L1</accession>
<name>A0A7M7J7L1_VARDE</name>
<dbReference type="EnsemblMetazoa" id="XM_022792233">
    <property type="protein sequence ID" value="XP_022647968"/>
    <property type="gene ID" value="LOC111244804"/>
</dbReference>
<dbReference type="AlphaFoldDB" id="A0A7M7J7L1"/>
<proteinExistence type="predicted"/>
<dbReference type="GeneID" id="111244804"/>
<evidence type="ECO:0000256" key="1">
    <source>
        <dbReference type="SAM" id="MobiDB-lite"/>
    </source>
</evidence>
<organism evidence="2 3">
    <name type="scientific">Varroa destructor</name>
    <name type="common">Honeybee mite</name>
    <dbReference type="NCBI Taxonomy" id="109461"/>
    <lineage>
        <taxon>Eukaryota</taxon>
        <taxon>Metazoa</taxon>
        <taxon>Ecdysozoa</taxon>
        <taxon>Arthropoda</taxon>
        <taxon>Chelicerata</taxon>
        <taxon>Arachnida</taxon>
        <taxon>Acari</taxon>
        <taxon>Parasitiformes</taxon>
        <taxon>Mesostigmata</taxon>
        <taxon>Gamasina</taxon>
        <taxon>Dermanyssoidea</taxon>
        <taxon>Varroidae</taxon>
        <taxon>Varroa</taxon>
    </lineage>
</organism>
<evidence type="ECO:0000313" key="3">
    <source>
        <dbReference type="Proteomes" id="UP000594260"/>
    </source>
</evidence>
<dbReference type="PANTHER" id="PTHR33964:SF1">
    <property type="entry name" value="RE45066P"/>
    <property type="match status" value="1"/>
</dbReference>
<dbReference type="Proteomes" id="UP000594260">
    <property type="component" value="Unplaced"/>
</dbReference>
<evidence type="ECO:0000313" key="2">
    <source>
        <dbReference type="EnsemblMetazoa" id="XP_022647968"/>
    </source>
</evidence>
<keyword evidence="3" id="KW-1185">Reference proteome</keyword>
<feature type="region of interest" description="Disordered" evidence="1">
    <location>
        <begin position="168"/>
        <end position="197"/>
    </location>
</feature>
<dbReference type="PANTHER" id="PTHR33964">
    <property type="entry name" value="RE45066P-RELATED"/>
    <property type="match status" value="1"/>
</dbReference>
<dbReference type="InParanoid" id="A0A7M7J7L1"/>
<reference evidence="2" key="1">
    <citation type="submission" date="2021-01" db="UniProtKB">
        <authorList>
            <consortium name="EnsemblMetazoa"/>
        </authorList>
    </citation>
    <scope>IDENTIFICATION</scope>
</reference>